<dbReference type="Gene3D" id="3.30.565.40">
    <property type="entry name" value="Fervidobacterium nodosum Rt17-B1 like"/>
    <property type="match status" value="1"/>
</dbReference>
<dbReference type="PANTHER" id="PTHR37841:SF1">
    <property type="entry name" value="DUF3298 DOMAIN-CONTAINING PROTEIN"/>
    <property type="match status" value="1"/>
</dbReference>
<dbReference type="Pfam" id="PF14903">
    <property type="entry name" value="WG_beta_rep"/>
    <property type="match status" value="4"/>
</dbReference>
<reference evidence="2 3" key="1">
    <citation type="journal article" date="2012" name="Front. Microbiol.">
        <title>Redundancy and modularity in membrane-associated dissimilatory nitrate reduction in Bacillus.</title>
        <authorList>
            <person name="Heylen K."/>
            <person name="Keltjens J."/>
        </authorList>
    </citation>
    <scope>NUCLEOTIDE SEQUENCE [LARGE SCALE GENOMIC DNA]</scope>
    <source>
        <strain evidence="2 3">LMG 9581</strain>
    </source>
</reference>
<comment type="caution">
    <text evidence="2">The sequence shown here is derived from an EMBL/GenBank/DDBJ whole genome shotgun (WGS) entry which is preliminary data.</text>
</comment>
<evidence type="ECO:0000259" key="1">
    <source>
        <dbReference type="Pfam" id="PF11738"/>
    </source>
</evidence>
<name>K6DGA4_SCHAZ</name>
<dbReference type="PANTHER" id="PTHR37841">
    <property type="entry name" value="GLR2918 PROTEIN"/>
    <property type="match status" value="1"/>
</dbReference>
<dbReference type="RefSeq" id="WP_003331390.1">
    <property type="nucleotide sequence ID" value="NZ_AJLR01000057.1"/>
</dbReference>
<protein>
    <recommendedName>
        <fullName evidence="1">DUF3298 domain-containing protein</fullName>
    </recommendedName>
</protein>
<evidence type="ECO:0000313" key="2">
    <source>
        <dbReference type="EMBL" id="EKN67108.1"/>
    </source>
</evidence>
<sequence>MNIWISEGLFNQIMTSLYPVSSKTIPGVKWGYMNPRGKIQIKLIFDDAMEFQANGLAVVGLDGKYGLINHGGNFVVQPIYDSISEFSEGRAQVIGKEGFKVIGASGKVLTSKAYSFIGSFENGRALFGEFLEDSQYLYGYLDRQGKEVVPATFLTANEFQDDKAVVQFQSKEYALINKNGKALQKYPYPFVGNVGEGLLAFKETEDGKFGYIDVKGTIVIPPKFTSAMPFEHGRAIVNMAEDYGNEYGLIDKEGNFIYPPVYNDIHHLGKNRVAIGMAIKEGSPFYGSNYALGMTDGTVLTEFKYLTILNFKEGVASATTGKETYFINKLGKMAKGLPIVNGEGTLTLEGNLIKANIDQRITYYDGSGNIVWRQNKIIPISQRYKVIEKKYKPNKDYLVYYPQIEGMFDLGAKQKVNEELKSLSQVKPVQSGIQLESSYTGDFLIKFYKDQLLVIEIEGYDYPFGTAHGMPYRVYAHINLINGAIYILADLFKKDSDYVKVLSDIIAKQIKEDDQYSYVFPDSYKGISVDQPFFVDNKTLYIYFEPYEIGPYAAGFPTFKIPFDEIMDIINTEGEFWKSFH</sequence>
<dbReference type="STRING" id="1131731.BAZO_10423"/>
<dbReference type="Gene3D" id="3.90.640.20">
    <property type="entry name" value="Heat-shock cognate protein, ATPase"/>
    <property type="match status" value="1"/>
</dbReference>
<accession>K6DGA4</accession>
<dbReference type="InterPro" id="IPR037126">
    <property type="entry name" value="PdaC/RsiV-like_sf"/>
</dbReference>
<evidence type="ECO:0000313" key="3">
    <source>
        <dbReference type="Proteomes" id="UP000006315"/>
    </source>
</evidence>
<gene>
    <name evidence="2" type="ORF">BAZO_10423</name>
</gene>
<dbReference type="EMBL" id="AJLR01000057">
    <property type="protein sequence ID" value="EKN67108.1"/>
    <property type="molecule type" value="Genomic_DNA"/>
</dbReference>
<proteinExistence type="predicted"/>
<dbReference type="InterPro" id="IPR021729">
    <property type="entry name" value="DUF3298"/>
</dbReference>
<keyword evidence="3" id="KW-1185">Reference proteome</keyword>
<dbReference type="InterPro" id="IPR032774">
    <property type="entry name" value="WG_beta_rep"/>
</dbReference>
<dbReference type="PATRIC" id="fig|1131731.3.peg.2177"/>
<feature type="domain" description="DUF3298" evidence="1">
    <location>
        <begin position="489"/>
        <end position="564"/>
    </location>
</feature>
<dbReference type="Pfam" id="PF11738">
    <property type="entry name" value="DUF3298"/>
    <property type="match status" value="1"/>
</dbReference>
<dbReference type="Proteomes" id="UP000006315">
    <property type="component" value="Unassembled WGS sequence"/>
</dbReference>
<dbReference type="AlphaFoldDB" id="K6DGA4"/>
<organism evidence="2 3">
    <name type="scientific">Schinkia azotoformans LMG 9581</name>
    <dbReference type="NCBI Taxonomy" id="1131731"/>
    <lineage>
        <taxon>Bacteria</taxon>
        <taxon>Bacillati</taxon>
        <taxon>Bacillota</taxon>
        <taxon>Bacilli</taxon>
        <taxon>Bacillales</taxon>
        <taxon>Bacillaceae</taxon>
        <taxon>Calidifontibacillus/Schinkia group</taxon>
        <taxon>Schinkia</taxon>
    </lineage>
</organism>